<dbReference type="OMA" id="RDEPRMM"/>
<evidence type="ECO:0000256" key="4">
    <source>
        <dbReference type="ARBA" id="ARBA00022884"/>
    </source>
</evidence>
<reference evidence="8 9" key="1">
    <citation type="submission" date="2009-12" db="EMBL/GenBank/DDBJ databases">
        <title>The draft genome of Batrachochytrium dendrobatidis.</title>
        <authorList>
            <consortium name="US DOE Joint Genome Institute (JGI-PGF)"/>
            <person name="Kuo A."/>
            <person name="Salamov A."/>
            <person name="Schmutz J."/>
            <person name="Lucas S."/>
            <person name="Pitluck S."/>
            <person name="Rosenblum E."/>
            <person name="Stajich J."/>
            <person name="Eisen M."/>
            <person name="Grigoriev I.V."/>
        </authorList>
    </citation>
    <scope>NUCLEOTIDE SEQUENCE [LARGE SCALE GENOMIC DNA]</scope>
    <source>
        <strain evidence="9">JAM81 / FGSC 10211</strain>
    </source>
</reference>
<dbReference type="OrthoDB" id="10256233at2759"/>
<dbReference type="Pfam" id="PF00271">
    <property type="entry name" value="Helicase_C"/>
    <property type="match status" value="1"/>
</dbReference>
<dbReference type="PANTHER" id="PTHR24031">
    <property type="entry name" value="RNA HELICASE"/>
    <property type="match status" value="1"/>
</dbReference>
<dbReference type="GO" id="GO:0005634">
    <property type="term" value="C:nucleus"/>
    <property type="evidence" value="ECO:0000318"/>
    <property type="project" value="GO_Central"/>
</dbReference>
<name>F4P9S5_BATDJ</name>
<evidence type="ECO:0000313" key="8">
    <source>
        <dbReference type="EMBL" id="EGF77832.1"/>
    </source>
</evidence>
<dbReference type="InterPro" id="IPR011545">
    <property type="entry name" value="DEAD/DEAH_box_helicase_dom"/>
</dbReference>
<dbReference type="AlphaFoldDB" id="F4P9S5"/>
<dbReference type="HOGENOM" id="CLU_019374_0_0_1"/>
<keyword evidence="5" id="KW-0347">Helicase</keyword>
<dbReference type="SUPFAM" id="SSF52540">
    <property type="entry name" value="P-loop containing nucleoside triphosphate hydrolases"/>
    <property type="match status" value="1"/>
</dbReference>
<organism evidence="8 9">
    <name type="scientific">Batrachochytrium dendrobatidis (strain JAM81 / FGSC 10211)</name>
    <name type="common">Frog chytrid fungus</name>
    <dbReference type="NCBI Taxonomy" id="684364"/>
    <lineage>
        <taxon>Eukaryota</taxon>
        <taxon>Fungi</taxon>
        <taxon>Fungi incertae sedis</taxon>
        <taxon>Chytridiomycota</taxon>
        <taxon>Chytridiomycota incertae sedis</taxon>
        <taxon>Chytridiomycetes</taxon>
        <taxon>Rhizophydiales</taxon>
        <taxon>Rhizophydiales incertae sedis</taxon>
        <taxon>Batrachochytrium</taxon>
    </lineage>
</organism>
<keyword evidence="3 5" id="KW-0067">ATP-binding</keyword>
<comment type="function">
    <text evidence="5">RNA helicase.</text>
</comment>
<dbReference type="InterPro" id="IPR001650">
    <property type="entry name" value="Helicase_C-like"/>
</dbReference>
<dbReference type="SMART" id="SM00487">
    <property type="entry name" value="DEXDc"/>
    <property type="match status" value="1"/>
</dbReference>
<dbReference type="Proteomes" id="UP000007241">
    <property type="component" value="Unassembled WGS sequence"/>
</dbReference>
<dbReference type="InParanoid" id="F4P9S5"/>
<dbReference type="GO" id="GO:0016787">
    <property type="term" value="F:hydrolase activity"/>
    <property type="evidence" value="ECO:0007669"/>
    <property type="project" value="UniProtKB-KW"/>
</dbReference>
<sequence length="599" mass="66631">MGIPESLIDKLKLEFNALAPTEAQSVLFPAIMSHKHTILRDNTGTGKTLGLVLAMLTKPHPSVFSLRQTSRPHSFTNALQQPIIPSELASYNNTSDDKESLLKNETESLQAQKLLLRKHKYLTTLMIVPTRELAIQIVSWMRRLTASITQGNTDAEASIFQCVIAGVDASEQAAQLKRINPRILVGTPQRLFELHEQKAYDTSRLQLLVVDEVDRIVNAPSRYEPIKKKIQRQVHPLSGETLIAKISEQRKAMQATMDTREKHISHTAALSRYHRPQHVKKGKASMSESGIAESSVRFDPAQARPLQIIISSATSNSTIKNYMMKTKGWMPFATMLEMNTTTRIPATLKHKAFIVDRLGNANQLGNHSLNTNLQSQRIQNLDPITTVSNVTTTTNLSPVLPSLIPNTFIHKENTFKDVKLEQKAPLQEVLADDHDLMVETVADFILRENITKAFVFGRASMSVTKLVDRLKALGVKADKMFNLVNYKGIGTPGIEFNDASDSDSLVESASGSVPFQRFHDGQVHVICATEYEARGLDLPDVSHVFILGVPSSDANYVHMAGRASRFGREGHVTTLLGGQRLLVKYANMIKKLHIELDES</sequence>
<comment type="similarity">
    <text evidence="5">Belongs to the DEAD box helicase family.</text>
</comment>
<dbReference type="InterPro" id="IPR014001">
    <property type="entry name" value="Helicase_ATP-bd"/>
</dbReference>
<evidence type="ECO:0000256" key="2">
    <source>
        <dbReference type="ARBA" id="ARBA00022801"/>
    </source>
</evidence>
<feature type="domain" description="Helicase C-terminal" evidence="7">
    <location>
        <begin position="432"/>
        <end position="599"/>
    </location>
</feature>
<dbReference type="SMART" id="SM00490">
    <property type="entry name" value="HELICc"/>
    <property type="match status" value="1"/>
</dbReference>
<evidence type="ECO:0000259" key="7">
    <source>
        <dbReference type="PROSITE" id="PS51194"/>
    </source>
</evidence>
<comment type="domain">
    <text evidence="5">The Q motif is unique to and characteristic of the DEAD box family of RNA helicases and controls ATP binding and hydrolysis.</text>
</comment>
<evidence type="ECO:0000313" key="9">
    <source>
        <dbReference type="Proteomes" id="UP000007241"/>
    </source>
</evidence>
<dbReference type="GeneID" id="18244212"/>
<dbReference type="STRING" id="684364.F4P9S5"/>
<feature type="domain" description="Helicase ATP-binding" evidence="6">
    <location>
        <begin position="28"/>
        <end position="275"/>
    </location>
</feature>
<comment type="catalytic activity">
    <reaction evidence="5">
        <text>ATP + H2O = ADP + phosphate + H(+)</text>
        <dbReference type="Rhea" id="RHEA:13065"/>
        <dbReference type="ChEBI" id="CHEBI:15377"/>
        <dbReference type="ChEBI" id="CHEBI:15378"/>
        <dbReference type="ChEBI" id="CHEBI:30616"/>
        <dbReference type="ChEBI" id="CHEBI:43474"/>
        <dbReference type="ChEBI" id="CHEBI:456216"/>
        <dbReference type="EC" id="3.6.4.13"/>
    </reaction>
</comment>
<dbReference type="PROSITE" id="PS51192">
    <property type="entry name" value="HELICASE_ATP_BIND_1"/>
    <property type="match status" value="1"/>
</dbReference>
<dbReference type="GO" id="GO:0003724">
    <property type="term" value="F:RNA helicase activity"/>
    <property type="evidence" value="ECO:0007669"/>
    <property type="project" value="UniProtKB-EC"/>
</dbReference>
<evidence type="ECO:0000259" key="6">
    <source>
        <dbReference type="PROSITE" id="PS51192"/>
    </source>
</evidence>
<dbReference type="Pfam" id="PF00270">
    <property type="entry name" value="DEAD"/>
    <property type="match status" value="1"/>
</dbReference>
<dbReference type="PROSITE" id="PS51194">
    <property type="entry name" value="HELICASE_CTER"/>
    <property type="match status" value="1"/>
</dbReference>
<dbReference type="EMBL" id="GL882890">
    <property type="protein sequence ID" value="EGF77832.1"/>
    <property type="molecule type" value="Genomic_DNA"/>
</dbReference>
<dbReference type="GO" id="GO:0006364">
    <property type="term" value="P:rRNA processing"/>
    <property type="evidence" value="ECO:0000318"/>
    <property type="project" value="GO_Central"/>
</dbReference>
<gene>
    <name evidence="8" type="ORF">BATDEDRAFT_91274</name>
</gene>
<dbReference type="GO" id="GO:0003723">
    <property type="term" value="F:RNA binding"/>
    <property type="evidence" value="ECO:0007669"/>
    <property type="project" value="UniProtKB-UniRule"/>
</dbReference>
<dbReference type="Gene3D" id="3.40.50.300">
    <property type="entry name" value="P-loop containing nucleotide triphosphate hydrolases"/>
    <property type="match status" value="2"/>
</dbReference>
<evidence type="ECO:0000256" key="3">
    <source>
        <dbReference type="ARBA" id="ARBA00022840"/>
    </source>
</evidence>
<evidence type="ECO:0000256" key="1">
    <source>
        <dbReference type="ARBA" id="ARBA00022741"/>
    </source>
</evidence>
<keyword evidence="1 5" id="KW-0547">Nucleotide-binding</keyword>
<dbReference type="InterPro" id="IPR027417">
    <property type="entry name" value="P-loop_NTPase"/>
</dbReference>
<evidence type="ECO:0000256" key="5">
    <source>
        <dbReference type="RuleBase" id="RU365068"/>
    </source>
</evidence>
<proteinExistence type="inferred from homology"/>
<dbReference type="RefSeq" id="XP_006681490.1">
    <property type="nucleotide sequence ID" value="XM_006681427.1"/>
</dbReference>
<keyword evidence="9" id="KW-1185">Reference proteome</keyword>
<keyword evidence="4 5" id="KW-0694">RNA-binding</keyword>
<dbReference type="EC" id="3.6.4.13" evidence="5"/>
<keyword evidence="2 5" id="KW-0378">Hydrolase</keyword>
<dbReference type="GO" id="GO:0005524">
    <property type="term" value="F:ATP binding"/>
    <property type="evidence" value="ECO:0007669"/>
    <property type="project" value="UniProtKB-UniRule"/>
</dbReference>
<accession>F4P9S5</accession>
<protein>
    <recommendedName>
        <fullName evidence="5">ATP-dependent RNA helicase</fullName>
        <ecNumber evidence="5">3.6.4.13</ecNumber>
    </recommendedName>
</protein>